<dbReference type="KEGG" id="cao:Celal_2572"/>
<dbReference type="PANTHER" id="PTHR43316:SF3">
    <property type="entry name" value="HALOACID DEHALOGENASE, TYPE II (AFU_ORTHOLOGUE AFUA_2G07750)-RELATED"/>
    <property type="match status" value="1"/>
</dbReference>
<reference evidence="3 4" key="1">
    <citation type="journal article" date="2010" name="Stand. Genomic Sci.">
        <title>Complete genome sequence of Cellulophaga algicola type strain (IC166).</title>
        <authorList>
            <person name="Abt B."/>
            <person name="Lu M."/>
            <person name="Misra M."/>
            <person name="Han C."/>
            <person name="Nolan M."/>
            <person name="Lucas S."/>
            <person name="Hammon N."/>
            <person name="Deshpande S."/>
            <person name="Cheng J.F."/>
            <person name="Tapia R."/>
            <person name="Goodwin L."/>
            <person name="Pitluck S."/>
            <person name="Liolios K."/>
            <person name="Pagani I."/>
            <person name="Ivanova N."/>
            <person name="Mavromatis K."/>
            <person name="Ovchinikova G."/>
            <person name="Pati A."/>
            <person name="Chen A."/>
            <person name="Palaniappan K."/>
            <person name="Land M."/>
            <person name="Hauser L."/>
            <person name="Chang Y.J."/>
            <person name="Jeffries C.D."/>
            <person name="Detter J.C."/>
            <person name="Brambilla E."/>
            <person name="Rohde M."/>
            <person name="Tindall B.J."/>
            <person name="Goker M."/>
            <person name="Woyke T."/>
            <person name="Bristow J."/>
            <person name="Eisen J.A."/>
            <person name="Markowitz V."/>
            <person name="Hugenholtz P."/>
            <person name="Kyrpides N.C."/>
            <person name="Klenk H.P."/>
            <person name="Lapidus A."/>
        </authorList>
    </citation>
    <scope>NUCLEOTIDE SEQUENCE [LARGE SCALE GENOMIC DNA]</scope>
    <source>
        <strain evidence="4">DSM 14237 / IC166 / ACAM 630</strain>
    </source>
</reference>
<dbReference type="Gene3D" id="3.40.50.1000">
    <property type="entry name" value="HAD superfamily/HAD-like"/>
    <property type="match status" value="1"/>
</dbReference>
<dbReference type="GO" id="GO:0018784">
    <property type="term" value="F:(S)-2-haloacid dehalogenase activity"/>
    <property type="evidence" value="ECO:0007669"/>
    <property type="project" value="UniProtKB-EC"/>
</dbReference>
<dbReference type="InterPro" id="IPR023198">
    <property type="entry name" value="PGP-like_dom2"/>
</dbReference>
<dbReference type="eggNOG" id="COG1011">
    <property type="taxonomic scope" value="Bacteria"/>
</dbReference>
<organism evidence="3 4">
    <name type="scientific">Cellulophaga algicola (strain DSM 14237 / IC166 / ACAM 630)</name>
    <dbReference type="NCBI Taxonomy" id="688270"/>
    <lineage>
        <taxon>Bacteria</taxon>
        <taxon>Pseudomonadati</taxon>
        <taxon>Bacteroidota</taxon>
        <taxon>Flavobacteriia</taxon>
        <taxon>Flavobacteriales</taxon>
        <taxon>Flavobacteriaceae</taxon>
        <taxon>Cellulophaga</taxon>
    </lineage>
</organism>
<dbReference type="PRINTS" id="PR00413">
    <property type="entry name" value="HADHALOGNASE"/>
</dbReference>
<protein>
    <submittedName>
        <fullName evidence="3">Haloacid dehalogenase, type II</fullName>
        <ecNumber evidence="3">3.8.1.2</ecNumber>
    </submittedName>
</protein>
<evidence type="ECO:0000313" key="3">
    <source>
        <dbReference type="EMBL" id="ADV49858.1"/>
    </source>
</evidence>
<proteinExistence type="inferred from homology"/>
<keyword evidence="2 3" id="KW-0378">Hydrolase</keyword>
<dbReference type="InterPro" id="IPR006439">
    <property type="entry name" value="HAD-SF_hydro_IA"/>
</dbReference>
<dbReference type="InterPro" id="IPR041492">
    <property type="entry name" value="HAD_2"/>
</dbReference>
<dbReference type="SFLD" id="SFLDG01129">
    <property type="entry name" value="C1.5:_HAD__Beta-PGM__Phosphata"/>
    <property type="match status" value="1"/>
</dbReference>
<accession>E6X9T8</accession>
<dbReference type="InterPro" id="IPR036412">
    <property type="entry name" value="HAD-like_sf"/>
</dbReference>
<dbReference type="SUPFAM" id="SSF56784">
    <property type="entry name" value="HAD-like"/>
    <property type="match status" value="1"/>
</dbReference>
<dbReference type="OrthoDB" id="264363at2"/>
<sequence length="222" mass="24987">MKYTLAFDVYGTLIDTAAVLNSLEKLIGKETATPFMNTWRDKQLEYSYRRGLMDKYIDFSICTQNALDYACIKFHIDLSDKQKGALLDEYKTLPAFDDVAEGLETLKKAGHRLFAFSNGSEEAVTKLLSTANILNYFEGVVSVENVKMFKPSPIVYTYFLATAKAKKEESWLISSNNFDVIGAKMYGMNSAWVQRSPDSIFDPWGVAPTAIVHKLTALVKKL</sequence>
<dbReference type="EC" id="3.8.1.2" evidence="3"/>
<comment type="similarity">
    <text evidence="1">Belongs to the HAD-like hydrolase superfamily. S-2-haloalkanoic acid dehalogenase family.</text>
</comment>
<dbReference type="PANTHER" id="PTHR43316">
    <property type="entry name" value="HYDROLASE, HALOACID DELAHOGENASE-RELATED"/>
    <property type="match status" value="1"/>
</dbReference>
<evidence type="ECO:0000313" key="4">
    <source>
        <dbReference type="Proteomes" id="UP000008634"/>
    </source>
</evidence>
<dbReference type="EMBL" id="CP002453">
    <property type="protein sequence ID" value="ADV49858.1"/>
    <property type="molecule type" value="Genomic_DNA"/>
</dbReference>
<name>E6X9T8_CELAD</name>
<dbReference type="InterPro" id="IPR006328">
    <property type="entry name" value="2-HAD"/>
</dbReference>
<evidence type="ECO:0000256" key="1">
    <source>
        <dbReference type="ARBA" id="ARBA00008106"/>
    </source>
</evidence>
<dbReference type="HOGENOM" id="CLU_045011_3_1_10"/>
<gene>
    <name evidence="3" type="ordered locus">Celal_2572</name>
</gene>
<dbReference type="STRING" id="688270.Celal_2572"/>
<dbReference type="SFLD" id="SFLDS00003">
    <property type="entry name" value="Haloacid_Dehalogenase"/>
    <property type="match status" value="1"/>
</dbReference>
<dbReference type="RefSeq" id="WP_013551330.1">
    <property type="nucleotide sequence ID" value="NC_014934.1"/>
</dbReference>
<dbReference type="AlphaFoldDB" id="E6X9T8"/>
<evidence type="ECO:0000256" key="2">
    <source>
        <dbReference type="ARBA" id="ARBA00022801"/>
    </source>
</evidence>
<dbReference type="InterPro" id="IPR023214">
    <property type="entry name" value="HAD_sf"/>
</dbReference>
<dbReference type="CDD" id="cd02588">
    <property type="entry name" value="HAD_L2-DEX"/>
    <property type="match status" value="1"/>
</dbReference>
<dbReference type="NCBIfam" id="TIGR01428">
    <property type="entry name" value="HAD_type_II"/>
    <property type="match status" value="1"/>
</dbReference>
<dbReference type="Pfam" id="PF13419">
    <property type="entry name" value="HAD_2"/>
    <property type="match status" value="1"/>
</dbReference>
<keyword evidence="4" id="KW-1185">Reference proteome</keyword>
<dbReference type="Proteomes" id="UP000008634">
    <property type="component" value="Chromosome"/>
</dbReference>
<dbReference type="NCBIfam" id="TIGR01493">
    <property type="entry name" value="HAD-SF-IA-v2"/>
    <property type="match status" value="1"/>
</dbReference>
<dbReference type="InterPro" id="IPR051540">
    <property type="entry name" value="S-2-haloacid_dehalogenase"/>
</dbReference>
<dbReference type="Gene3D" id="1.10.150.240">
    <property type="entry name" value="Putative phosphatase, domain 2"/>
    <property type="match status" value="1"/>
</dbReference>